<dbReference type="InterPro" id="IPR001584">
    <property type="entry name" value="Integrase_cat-core"/>
</dbReference>
<protein>
    <recommendedName>
        <fullName evidence="1">Integrase catalytic domain-containing protein</fullName>
    </recommendedName>
</protein>
<feature type="domain" description="Integrase catalytic" evidence="1">
    <location>
        <begin position="53"/>
        <end position="219"/>
    </location>
</feature>
<dbReference type="InterPro" id="IPR050951">
    <property type="entry name" value="Retrovirus_Pol_polyprotein"/>
</dbReference>
<organism evidence="2 3">
    <name type="scientific">Perkinsus olseni</name>
    <name type="common">Perkinsus atlanticus</name>
    <dbReference type="NCBI Taxonomy" id="32597"/>
    <lineage>
        <taxon>Eukaryota</taxon>
        <taxon>Sar</taxon>
        <taxon>Alveolata</taxon>
        <taxon>Perkinsozoa</taxon>
        <taxon>Perkinsea</taxon>
        <taxon>Perkinsida</taxon>
        <taxon>Perkinsidae</taxon>
        <taxon>Perkinsus</taxon>
    </lineage>
</organism>
<dbReference type="PROSITE" id="PS50994">
    <property type="entry name" value="INTEGRASE"/>
    <property type="match status" value="1"/>
</dbReference>
<dbReference type="Proteomes" id="UP000541610">
    <property type="component" value="Unassembled WGS sequence"/>
</dbReference>
<dbReference type="AlphaFoldDB" id="A0A7J6N136"/>
<evidence type="ECO:0000313" key="3">
    <source>
        <dbReference type="Proteomes" id="UP000541610"/>
    </source>
</evidence>
<name>A0A7J6N136_PEROL</name>
<comment type="caution">
    <text evidence="2">The sequence shown here is derived from an EMBL/GenBank/DDBJ whole genome shotgun (WGS) entry which is preliminary data.</text>
</comment>
<gene>
    <name evidence="2" type="ORF">FOZ60_017289</name>
</gene>
<evidence type="ECO:0000259" key="1">
    <source>
        <dbReference type="PROSITE" id="PS50994"/>
    </source>
</evidence>
<dbReference type="PANTHER" id="PTHR37984">
    <property type="entry name" value="PROTEIN CBG26694"/>
    <property type="match status" value="1"/>
</dbReference>
<evidence type="ECO:0000313" key="2">
    <source>
        <dbReference type="EMBL" id="KAF4677565.1"/>
    </source>
</evidence>
<sequence>MVTYSKIEGALNPADRLSRLIEHWGLTTALGLDDVEPESLLLQAVVDADDENRSATKRFVRGDDFARLDPATLRVFAVASVDVCGPFSPSPSSSNRGMPDQTSRSVTFTILGIMMEYGLIAKLRCDQGPAFRSAFFRREMRKVGTGIIYSSRSSPWANGLAEKSVGGIKKVARLVSRSCEGSRSWERFLGLAIRRLNSRPLTALGLPSLTPFDVMFGRRALEGEEMSLLSSRRPESGEEIVNQEAADEIDRDREAVREEVRRSLFDRDVSTRRRLPKFKPGDRVLIFRPSMKPGRAGGQGSYSDKVYVVMKVLDYVVYLRPEDRSSDPQSEEREHIRNVRLYYR</sequence>
<dbReference type="PANTHER" id="PTHR37984:SF5">
    <property type="entry name" value="PROTEIN NYNRIN-LIKE"/>
    <property type="match status" value="1"/>
</dbReference>
<dbReference type="SUPFAM" id="SSF53098">
    <property type="entry name" value="Ribonuclease H-like"/>
    <property type="match status" value="1"/>
</dbReference>
<dbReference type="GO" id="GO:0015074">
    <property type="term" value="P:DNA integration"/>
    <property type="evidence" value="ECO:0007669"/>
    <property type="project" value="InterPro"/>
</dbReference>
<dbReference type="InterPro" id="IPR036397">
    <property type="entry name" value="RNaseH_sf"/>
</dbReference>
<dbReference type="EMBL" id="JABANP010000972">
    <property type="protein sequence ID" value="KAF4677565.1"/>
    <property type="molecule type" value="Genomic_DNA"/>
</dbReference>
<dbReference type="Gene3D" id="3.30.420.10">
    <property type="entry name" value="Ribonuclease H-like superfamily/Ribonuclease H"/>
    <property type="match status" value="1"/>
</dbReference>
<dbReference type="GO" id="GO:0003676">
    <property type="term" value="F:nucleic acid binding"/>
    <property type="evidence" value="ECO:0007669"/>
    <property type="project" value="InterPro"/>
</dbReference>
<proteinExistence type="predicted"/>
<dbReference type="InterPro" id="IPR012337">
    <property type="entry name" value="RNaseH-like_sf"/>
</dbReference>
<reference evidence="2 3" key="1">
    <citation type="submission" date="2020-04" db="EMBL/GenBank/DDBJ databases">
        <title>Perkinsus olseni comparative genomics.</title>
        <authorList>
            <person name="Bogema D.R."/>
        </authorList>
    </citation>
    <scope>NUCLEOTIDE SEQUENCE [LARGE SCALE GENOMIC DNA]</scope>
    <source>
        <strain evidence="2">00978-12</strain>
    </source>
</reference>
<dbReference type="OrthoDB" id="2194983at2759"/>
<accession>A0A7J6N136</accession>